<gene>
    <name evidence="1" type="ORF">BCON_0326g00110</name>
</gene>
<evidence type="ECO:0000313" key="1">
    <source>
        <dbReference type="EMBL" id="TGO46422.1"/>
    </source>
</evidence>
<comment type="caution">
    <text evidence="1">The sequence shown here is derived from an EMBL/GenBank/DDBJ whole genome shotgun (WGS) entry which is preliminary data.</text>
</comment>
<organism evidence="1 2">
    <name type="scientific">Botryotinia convoluta</name>
    <dbReference type="NCBI Taxonomy" id="54673"/>
    <lineage>
        <taxon>Eukaryota</taxon>
        <taxon>Fungi</taxon>
        <taxon>Dikarya</taxon>
        <taxon>Ascomycota</taxon>
        <taxon>Pezizomycotina</taxon>
        <taxon>Leotiomycetes</taxon>
        <taxon>Helotiales</taxon>
        <taxon>Sclerotiniaceae</taxon>
        <taxon>Botryotinia</taxon>
    </lineage>
</organism>
<accession>A0A4Z1HGJ9</accession>
<name>A0A4Z1HGJ9_9HELO</name>
<proteinExistence type="predicted"/>
<reference evidence="1 2" key="1">
    <citation type="submission" date="2017-12" db="EMBL/GenBank/DDBJ databases">
        <title>Comparative genomics of Botrytis spp.</title>
        <authorList>
            <person name="Valero-Jimenez C.A."/>
            <person name="Tapia P."/>
            <person name="Veloso J."/>
            <person name="Silva-Moreno E."/>
            <person name="Staats M."/>
            <person name="Valdes J.H."/>
            <person name="Van Kan J.A.L."/>
        </authorList>
    </citation>
    <scope>NUCLEOTIDE SEQUENCE [LARGE SCALE GENOMIC DNA]</scope>
    <source>
        <strain evidence="1 2">MUCL11595</strain>
    </source>
</reference>
<evidence type="ECO:0000313" key="2">
    <source>
        <dbReference type="Proteomes" id="UP000297527"/>
    </source>
</evidence>
<dbReference type="Proteomes" id="UP000297527">
    <property type="component" value="Unassembled WGS sequence"/>
</dbReference>
<protein>
    <submittedName>
        <fullName evidence="1">Uncharacterized protein</fullName>
    </submittedName>
</protein>
<sequence length="466" mass="54423">MTPSQQPRSVSSMGNWESSHLDRMCVNDLMELHHQNLKQREVMPMIRRQAFSMGNGPDNDKEKLLTEHVTENWIKNIIFVKEGQKCIIANDIGHRKDFWYPWFDEHFDDRRRKYCVDPRGRTLKEVDQTSMNRRAFMKDTQHKSEKGWHLPQSHDRHFSKFPQEIIDNILGHLIQIKDAALVPKIATTNWKREFTGSPHHTTSQQCYPYTTTEIGVLTTTVHGRLLVLRRVHQSQIDATCLRVCKAWNQTGGRLLYRFNCYDFRTNNPTRDASPGSWIDGDVWRPSPNKPFVIARDDSSRIFNARIQKGIRNIQRQVAIKKLVGWVYHDPFLRFLYMIGVKNAALLRTLSFSGEVRCHRCEQGHFCDDCLLESFRVYIPVMNALCPNGQKLILNIKTDSQARAVNIFERKVREFFEGEFRELRSVTELVVVDLIVNDYELPDGDIRSVSTAQLVEPTVTYFRKRAS</sequence>
<dbReference type="EMBL" id="PQXN01000324">
    <property type="protein sequence ID" value="TGO46422.1"/>
    <property type="molecule type" value="Genomic_DNA"/>
</dbReference>
<keyword evidence="2" id="KW-1185">Reference proteome</keyword>
<dbReference type="OrthoDB" id="3526454at2759"/>
<dbReference type="AlphaFoldDB" id="A0A4Z1HGJ9"/>